<evidence type="ECO:0000259" key="2">
    <source>
        <dbReference type="Pfam" id="PF13354"/>
    </source>
</evidence>
<organism evidence="3 4">
    <name type="scientific">Haliscomenobacter hydrossis (strain ATCC 27775 / DSM 1100 / LMG 10767 / O)</name>
    <dbReference type="NCBI Taxonomy" id="760192"/>
    <lineage>
        <taxon>Bacteria</taxon>
        <taxon>Pseudomonadati</taxon>
        <taxon>Bacteroidota</taxon>
        <taxon>Saprospiria</taxon>
        <taxon>Saprospirales</taxon>
        <taxon>Haliscomenobacteraceae</taxon>
        <taxon>Haliscomenobacter</taxon>
    </lineage>
</organism>
<dbReference type="Gene3D" id="3.40.710.10">
    <property type="entry name" value="DD-peptidase/beta-lactamase superfamily"/>
    <property type="match status" value="1"/>
</dbReference>
<keyword evidence="4" id="KW-1185">Reference proteome</keyword>
<dbReference type="GO" id="GO:0030655">
    <property type="term" value="P:beta-lactam antibiotic catabolic process"/>
    <property type="evidence" value="ECO:0007669"/>
    <property type="project" value="InterPro"/>
</dbReference>
<dbReference type="Proteomes" id="UP000008461">
    <property type="component" value="Chromosome"/>
</dbReference>
<gene>
    <name evidence="3" type="ordered locus">Halhy_2085</name>
</gene>
<proteinExistence type="predicted"/>
<dbReference type="InterPro" id="IPR045155">
    <property type="entry name" value="Beta-lactam_cat"/>
</dbReference>
<dbReference type="HOGENOM" id="CLU_595480_0_0_10"/>
<evidence type="ECO:0000313" key="4">
    <source>
        <dbReference type="Proteomes" id="UP000008461"/>
    </source>
</evidence>
<feature type="chain" id="PRO_5003311899" evidence="1">
    <location>
        <begin position="24"/>
        <end position="419"/>
    </location>
</feature>
<name>F4KQI1_HALH1</name>
<dbReference type="RefSeq" id="WP_013764523.1">
    <property type="nucleotide sequence ID" value="NC_015510.1"/>
</dbReference>
<dbReference type="AlphaFoldDB" id="F4KQI1"/>
<dbReference type="OrthoDB" id="1884322at2"/>
<dbReference type="eggNOG" id="COG2367">
    <property type="taxonomic scope" value="Bacteria"/>
</dbReference>
<feature type="domain" description="Beta-lactamase class A catalytic" evidence="2">
    <location>
        <begin position="75"/>
        <end position="351"/>
    </location>
</feature>
<dbReference type="STRING" id="760192.Halhy_2085"/>
<protein>
    <submittedName>
        <fullName evidence="3">Secreted protein</fullName>
    </submittedName>
</protein>
<accession>F4KQI1</accession>
<evidence type="ECO:0000256" key="1">
    <source>
        <dbReference type="SAM" id="SignalP"/>
    </source>
</evidence>
<dbReference type="InterPro" id="IPR012338">
    <property type="entry name" value="Beta-lactam/transpept-like"/>
</dbReference>
<dbReference type="EMBL" id="CP002691">
    <property type="protein sequence ID" value="AEE49970.1"/>
    <property type="molecule type" value="Genomic_DNA"/>
</dbReference>
<dbReference type="GO" id="GO:0008800">
    <property type="term" value="F:beta-lactamase activity"/>
    <property type="evidence" value="ECO:0007669"/>
    <property type="project" value="InterPro"/>
</dbReference>
<feature type="signal peptide" evidence="1">
    <location>
        <begin position="1"/>
        <end position="23"/>
    </location>
</feature>
<dbReference type="Pfam" id="PF13354">
    <property type="entry name" value="Beta-lactamase2"/>
    <property type="match status" value="1"/>
</dbReference>
<dbReference type="KEGG" id="hhy:Halhy_2085"/>
<keyword evidence="1" id="KW-0732">Signal</keyword>
<reference evidence="3 4" key="1">
    <citation type="journal article" date="2011" name="Stand. Genomic Sci.">
        <title>Complete genome sequence of Haliscomenobacter hydrossis type strain (O).</title>
        <authorList>
            <consortium name="US DOE Joint Genome Institute (JGI-PGF)"/>
            <person name="Daligault H."/>
            <person name="Lapidus A."/>
            <person name="Zeytun A."/>
            <person name="Nolan M."/>
            <person name="Lucas S."/>
            <person name="Del Rio T.G."/>
            <person name="Tice H."/>
            <person name="Cheng J.F."/>
            <person name="Tapia R."/>
            <person name="Han C."/>
            <person name="Goodwin L."/>
            <person name="Pitluck S."/>
            <person name="Liolios K."/>
            <person name="Pagani I."/>
            <person name="Ivanova N."/>
            <person name="Huntemann M."/>
            <person name="Mavromatis K."/>
            <person name="Mikhailova N."/>
            <person name="Pati A."/>
            <person name="Chen A."/>
            <person name="Palaniappan K."/>
            <person name="Land M."/>
            <person name="Hauser L."/>
            <person name="Brambilla E.M."/>
            <person name="Rohde M."/>
            <person name="Verbarg S."/>
            <person name="Goker M."/>
            <person name="Bristow J."/>
            <person name="Eisen J.A."/>
            <person name="Markowitz V."/>
            <person name="Hugenholtz P."/>
            <person name="Kyrpides N.C."/>
            <person name="Klenk H.P."/>
            <person name="Woyke T."/>
        </authorList>
    </citation>
    <scope>NUCLEOTIDE SEQUENCE [LARGE SCALE GENOMIC DNA]</scope>
    <source>
        <strain evidence="4">ATCC 27775 / DSM 1100 / LMG 10767 / O</strain>
    </source>
</reference>
<reference key="2">
    <citation type="submission" date="2011-04" db="EMBL/GenBank/DDBJ databases">
        <title>Complete sequence of chromosome of Haliscomenobacter hydrossis DSM 1100.</title>
        <authorList>
            <consortium name="US DOE Joint Genome Institute (JGI-PGF)"/>
            <person name="Lucas S."/>
            <person name="Han J."/>
            <person name="Lapidus A."/>
            <person name="Bruce D."/>
            <person name="Goodwin L."/>
            <person name="Pitluck S."/>
            <person name="Peters L."/>
            <person name="Kyrpides N."/>
            <person name="Mavromatis K."/>
            <person name="Ivanova N."/>
            <person name="Ovchinnikova G."/>
            <person name="Pagani I."/>
            <person name="Daligault H."/>
            <person name="Detter J.C."/>
            <person name="Han C."/>
            <person name="Land M."/>
            <person name="Hauser L."/>
            <person name="Markowitz V."/>
            <person name="Cheng J.-F."/>
            <person name="Hugenholtz P."/>
            <person name="Woyke T."/>
            <person name="Wu D."/>
            <person name="Verbarg S."/>
            <person name="Frueling A."/>
            <person name="Brambilla E."/>
            <person name="Klenk H.-P."/>
            <person name="Eisen J.A."/>
        </authorList>
    </citation>
    <scope>NUCLEOTIDE SEQUENCE</scope>
    <source>
        <strain>DSM 1100</strain>
    </source>
</reference>
<dbReference type="SUPFAM" id="SSF56601">
    <property type="entry name" value="beta-lactamase/transpeptidase-like"/>
    <property type="match status" value="1"/>
</dbReference>
<evidence type="ECO:0000313" key="3">
    <source>
        <dbReference type="EMBL" id="AEE49970.1"/>
    </source>
</evidence>
<sequence length="419" mass="48329">MQKPILLAFSLCLALLSGLTAQKNPLRLILEKQGPALDTILNNVDRYQVQIIYTQIDRDANNFPTFRSYTYNLDTNLYYYPASAVKMPAAFLALEKLNQIKVEGLSKYSPMHTGAGRPPQTSVTVDTTAENDQPSIAQYIKKIFLVSDNDAFNRLYEFLGQEYLNKQLWNKGYKRTRIIHRLSVPGFDVESNRYTNPISFFDSLRKPIFQQGQVNSMAYPRLNLRKQLQGKGYIEGDSTMINQPFDFLNRNYVGLEELHDMLKAVLFPEAVRPEQRFDLTESDYKFLYRWMSAYPRESTHPSYPEHAEEDNYVKFLLFGDKKAPMTIPNNIRIFNKVGLAYGFLTDAAYIVDFEHGVEFMLAATIRVNNDEVFNDGKYEYDEIGLPFLGKVGQAIYVNELQRPKLVRPVLAKFKVEEGE</sequence>